<dbReference type="PANTHER" id="PTHR43056:SF10">
    <property type="entry name" value="COCE_NOND FAMILY, PUTATIVE (AFU_ORTHOLOGUE AFUA_7G00600)-RELATED"/>
    <property type="match status" value="1"/>
</dbReference>
<accession>W3XIT1</accession>
<dbReference type="NCBIfam" id="TIGR00976">
    <property type="entry name" value="CocE_NonD"/>
    <property type="match status" value="1"/>
</dbReference>
<dbReference type="RefSeq" id="XP_007830775.1">
    <property type="nucleotide sequence ID" value="XM_007832584.1"/>
</dbReference>
<dbReference type="AlphaFoldDB" id="W3XIT1"/>
<feature type="chain" id="PRO_5004834643" description="Xaa-Pro dipeptidyl-peptidase-like domain-containing protein" evidence="1">
    <location>
        <begin position="20"/>
        <end position="229"/>
    </location>
</feature>
<keyword evidence="4" id="KW-1185">Reference proteome</keyword>
<dbReference type="InterPro" id="IPR000383">
    <property type="entry name" value="Xaa-Pro-like_dom"/>
</dbReference>
<dbReference type="InterPro" id="IPR029058">
    <property type="entry name" value="AB_hydrolase_fold"/>
</dbReference>
<dbReference type="HOGENOM" id="CLU_096999_0_0_1"/>
<gene>
    <name evidence="3" type="ORF">PFICI_04003</name>
</gene>
<sequence>MGIATALVWAATAVGVTSAVTVAHAEDAAPYEANVTLLTQKVYGDDTYPVWHRRLLPPETPRARYPGFKPETAVLKKGSKRREGAKSLRCDILLERDVAVTLRDGNTIYADIFRPTTNGTYPGIVHWSPYGKETGNQHLDDIPGRYNVPLSSLSELQKWEANDPAEWVCNGYAILQPDTRGAFSSTGNFPFWGRQLAEDGYDFIEWAANQTWSSGKLGMSGNSWLTISQ</sequence>
<dbReference type="OrthoDB" id="2578740at2759"/>
<dbReference type="GO" id="GO:0016787">
    <property type="term" value="F:hydrolase activity"/>
    <property type="evidence" value="ECO:0007669"/>
    <property type="project" value="InterPro"/>
</dbReference>
<dbReference type="InParanoid" id="W3XIT1"/>
<keyword evidence="1" id="KW-0732">Signal</keyword>
<proteinExistence type="predicted"/>
<dbReference type="GeneID" id="19269016"/>
<dbReference type="OMA" id="INHASVC"/>
<feature type="domain" description="Xaa-Pro dipeptidyl-peptidase-like" evidence="2">
    <location>
        <begin position="104"/>
        <end position="228"/>
    </location>
</feature>
<dbReference type="Pfam" id="PF02129">
    <property type="entry name" value="Peptidase_S15"/>
    <property type="match status" value="1"/>
</dbReference>
<reference evidence="4" key="1">
    <citation type="journal article" date="2015" name="BMC Genomics">
        <title>Genomic and transcriptomic analysis of the endophytic fungus Pestalotiopsis fici reveals its lifestyle and high potential for synthesis of natural products.</title>
        <authorList>
            <person name="Wang X."/>
            <person name="Zhang X."/>
            <person name="Liu L."/>
            <person name="Xiang M."/>
            <person name="Wang W."/>
            <person name="Sun X."/>
            <person name="Che Y."/>
            <person name="Guo L."/>
            <person name="Liu G."/>
            <person name="Guo L."/>
            <person name="Wang C."/>
            <person name="Yin W.B."/>
            <person name="Stadler M."/>
            <person name="Zhang X."/>
            <person name="Liu X."/>
        </authorList>
    </citation>
    <scope>NUCLEOTIDE SEQUENCE [LARGE SCALE GENOMIC DNA]</scope>
    <source>
        <strain evidence="4">W106-1 / CGMCC3.15140</strain>
    </source>
</reference>
<feature type="signal peptide" evidence="1">
    <location>
        <begin position="1"/>
        <end position="19"/>
    </location>
</feature>
<evidence type="ECO:0000313" key="4">
    <source>
        <dbReference type="Proteomes" id="UP000030651"/>
    </source>
</evidence>
<dbReference type="Gene3D" id="3.40.50.1820">
    <property type="entry name" value="alpha/beta hydrolase"/>
    <property type="match status" value="1"/>
</dbReference>
<dbReference type="PANTHER" id="PTHR43056">
    <property type="entry name" value="PEPTIDASE S9 PROLYL OLIGOPEPTIDASE"/>
    <property type="match status" value="1"/>
</dbReference>
<dbReference type="InterPro" id="IPR050585">
    <property type="entry name" value="Xaa-Pro_dipeptidyl-ppase/CocE"/>
</dbReference>
<organism evidence="3 4">
    <name type="scientific">Pestalotiopsis fici (strain W106-1 / CGMCC3.15140)</name>
    <dbReference type="NCBI Taxonomy" id="1229662"/>
    <lineage>
        <taxon>Eukaryota</taxon>
        <taxon>Fungi</taxon>
        <taxon>Dikarya</taxon>
        <taxon>Ascomycota</taxon>
        <taxon>Pezizomycotina</taxon>
        <taxon>Sordariomycetes</taxon>
        <taxon>Xylariomycetidae</taxon>
        <taxon>Amphisphaeriales</taxon>
        <taxon>Sporocadaceae</taxon>
        <taxon>Pestalotiopsis</taxon>
    </lineage>
</organism>
<dbReference type="KEGG" id="pfy:PFICI_04003"/>
<evidence type="ECO:0000259" key="2">
    <source>
        <dbReference type="Pfam" id="PF02129"/>
    </source>
</evidence>
<evidence type="ECO:0000313" key="3">
    <source>
        <dbReference type="EMBL" id="ETS85978.1"/>
    </source>
</evidence>
<dbReference type="EMBL" id="KI912110">
    <property type="protein sequence ID" value="ETS85978.1"/>
    <property type="molecule type" value="Genomic_DNA"/>
</dbReference>
<protein>
    <recommendedName>
        <fullName evidence="2">Xaa-Pro dipeptidyl-peptidase-like domain-containing protein</fullName>
    </recommendedName>
</protein>
<dbReference type="InterPro" id="IPR005674">
    <property type="entry name" value="CocE/Ser_esterase"/>
</dbReference>
<name>W3XIT1_PESFW</name>
<evidence type="ECO:0000256" key="1">
    <source>
        <dbReference type="SAM" id="SignalP"/>
    </source>
</evidence>
<dbReference type="Proteomes" id="UP000030651">
    <property type="component" value="Unassembled WGS sequence"/>
</dbReference>
<dbReference type="SUPFAM" id="SSF53474">
    <property type="entry name" value="alpha/beta-Hydrolases"/>
    <property type="match status" value="1"/>
</dbReference>